<keyword evidence="2" id="KW-1185">Reference proteome</keyword>
<reference evidence="1" key="2">
    <citation type="submission" date="2021-08" db="EMBL/GenBank/DDBJ databases">
        <authorList>
            <person name="Eriksson T."/>
        </authorList>
    </citation>
    <scope>NUCLEOTIDE SEQUENCE</scope>
    <source>
        <strain evidence="1">Stoneville</strain>
        <tissue evidence="1">Whole head</tissue>
    </source>
</reference>
<name>A0A8J6LCN4_TENMO</name>
<sequence>MPIGRNTVVGINGRGVSIQGWQDVIIGHGDVVTRMVAVPFADGFGDFVSSASRLFALYKQAGGVLCTKRIIHTCTKGPEQRRQCRPIQCQGLDPSVLPSVPRTSMTGQKPLVPDLEADVNAKKKATTSAKHFCC</sequence>
<protein>
    <submittedName>
        <fullName evidence="1">Uncharacterized protein</fullName>
    </submittedName>
</protein>
<accession>A0A8J6LCN4</accession>
<reference evidence="1" key="1">
    <citation type="journal article" date="2020" name="J Insects Food Feed">
        <title>The yellow mealworm (Tenebrio molitor) genome: a resource for the emerging insects as food and feed industry.</title>
        <authorList>
            <person name="Eriksson T."/>
            <person name="Andere A."/>
            <person name="Kelstrup H."/>
            <person name="Emery V."/>
            <person name="Picard C."/>
        </authorList>
    </citation>
    <scope>NUCLEOTIDE SEQUENCE</scope>
    <source>
        <strain evidence="1">Stoneville</strain>
        <tissue evidence="1">Whole head</tissue>
    </source>
</reference>
<gene>
    <name evidence="1" type="ORF">GEV33_007131</name>
</gene>
<dbReference type="EMBL" id="JABDTM020022779">
    <property type="protein sequence ID" value="KAH0815660.1"/>
    <property type="molecule type" value="Genomic_DNA"/>
</dbReference>
<dbReference type="AlphaFoldDB" id="A0A8J6LCN4"/>
<comment type="caution">
    <text evidence="1">The sequence shown here is derived from an EMBL/GenBank/DDBJ whole genome shotgun (WGS) entry which is preliminary data.</text>
</comment>
<dbReference type="Proteomes" id="UP000719412">
    <property type="component" value="Unassembled WGS sequence"/>
</dbReference>
<proteinExistence type="predicted"/>
<evidence type="ECO:0000313" key="1">
    <source>
        <dbReference type="EMBL" id="KAH0815660.1"/>
    </source>
</evidence>
<evidence type="ECO:0000313" key="2">
    <source>
        <dbReference type="Proteomes" id="UP000719412"/>
    </source>
</evidence>
<organism evidence="1 2">
    <name type="scientific">Tenebrio molitor</name>
    <name type="common">Yellow mealworm beetle</name>
    <dbReference type="NCBI Taxonomy" id="7067"/>
    <lineage>
        <taxon>Eukaryota</taxon>
        <taxon>Metazoa</taxon>
        <taxon>Ecdysozoa</taxon>
        <taxon>Arthropoda</taxon>
        <taxon>Hexapoda</taxon>
        <taxon>Insecta</taxon>
        <taxon>Pterygota</taxon>
        <taxon>Neoptera</taxon>
        <taxon>Endopterygota</taxon>
        <taxon>Coleoptera</taxon>
        <taxon>Polyphaga</taxon>
        <taxon>Cucujiformia</taxon>
        <taxon>Tenebrionidae</taxon>
        <taxon>Tenebrio</taxon>
    </lineage>
</organism>